<feature type="compositionally biased region" description="Pro residues" evidence="1">
    <location>
        <begin position="35"/>
        <end position="47"/>
    </location>
</feature>
<feature type="compositionally biased region" description="Basic and acidic residues" evidence="1">
    <location>
        <begin position="111"/>
        <end position="124"/>
    </location>
</feature>
<reference evidence="2" key="1">
    <citation type="submission" date="2022-05" db="EMBL/GenBank/DDBJ databases">
        <title>The Musa troglodytarum L. genome provides insights into the mechanism of non-climacteric behaviour and enrichment of carotenoids.</title>
        <authorList>
            <person name="Wang J."/>
        </authorList>
    </citation>
    <scope>NUCLEOTIDE SEQUENCE</scope>
    <source>
        <tissue evidence="2">Leaf</tissue>
    </source>
</reference>
<feature type="region of interest" description="Disordered" evidence="1">
    <location>
        <begin position="28"/>
        <end position="79"/>
    </location>
</feature>
<dbReference type="EMBL" id="CP097508">
    <property type="protein sequence ID" value="URE13376.1"/>
    <property type="molecule type" value="Genomic_DNA"/>
</dbReference>
<evidence type="ECO:0000313" key="3">
    <source>
        <dbReference type="Proteomes" id="UP001055439"/>
    </source>
</evidence>
<proteinExistence type="predicted"/>
<protein>
    <submittedName>
        <fullName evidence="2">Uncharacterized protein</fullName>
    </submittedName>
</protein>
<organism evidence="2 3">
    <name type="scientific">Musa troglodytarum</name>
    <name type="common">fe'i banana</name>
    <dbReference type="NCBI Taxonomy" id="320322"/>
    <lineage>
        <taxon>Eukaryota</taxon>
        <taxon>Viridiplantae</taxon>
        <taxon>Streptophyta</taxon>
        <taxon>Embryophyta</taxon>
        <taxon>Tracheophyta</taxon>
        <taxon>Spermatophyta</taxon>
        <taxon>Magnoliopsida</taxon>
        <taxon>Liliopsida</taxon>
        <taxon>Zingiberales</taxon>
        <taxon>Musaceae</taxon>
        <taxon>Musa</taxon>
    </lineage>
</organism>
<sequence>MVCSSADHSIDSPGLCFSACAGPGVVPLLGFPGTEEPPPPASPPPARNGPLLAPSGFPDGLALAPINRKTSQPPILRSHRSLRPIRTFLPSYIGRRRLRTVPRIPTRPRKKDREKSGNNLGEER</sequence>
<accession>A0A9E7GE03</accession>
<dbReference type="AlphaFoldDB" id="A0A9E7GE03"/>
<evidence type="ECO:0000256" key="1">
    <source>
        <dbReference type="SAM" id="MobiDB-lite"/>
    </source>
</evidence>
<name>A0A9E7GE03_9LILI</name>
<dbReference type="Proteomes" id="UP001055439">
    <property type="component" value="Chromosome 6"/>
</dbReference>
<evidence type="ECO:0000313" key="2">
    <source>
        <dbReference type="EMBL" id="URE13376.1"/>
    </source>
</evidence>
<dbReference type="OrthoDB" id="19768at2759"/>
<feature type="compositionally biased region" description="Basic residues" evidence="1">
    <location>
        <begin position="96"/>
        <end position="110"/>
    </location>
</feature>
<feature type="region of interest" description="Disordered" evidence="1">
    <location>
        <begin position="96"/>
        <end position="124"/>
    </location>
</feature>
<keyword evidence="3" id="KW-1185">Reference proteome</keyword>
<gene>
    <name evidence="2" type="ORF">MUK42_21629</name>
</gene>